<keyword evidence="2" id="KW-0067">ATP-binding</keyword>
<dbReference type="Pfam" id="PF00005">
    <property type="entry name" value="ABC_tran"/>
    <property type="match status" value="2"/>
</dbReference>
<dbReference type="Gene3D" id="3.40.50.300">
    <property type="entry name" value="P-loop containing nucleotide triphosphate hydrolases"/>
    <property type="match status" value="3"/>
</dbReference>
<evidence type="ECO:0000313" key="6">
    <source>
        <dbReference type="Proteomes" id="UP000245021"/>
    </source>
</evidence>
<keyword evidence="6" id="KW-1185">Reference proteome</keyword>
<dbReference type="SUPFAM" id="SSF52540">
    <property type="entry name" value="P-loop containing nucleoside triphosphate hydrolases"/>
    <property type="match status" value="2"/>
</dbReference>
<name>A0A2R5HEX2_9LACT</name>
<feature type="domain" description="ABC transporter" evidence="4">
    <location>
        <begin position="4"/>
        <end position="202"/>
    </location>
</feature>
<dbReference type="NCBIfam" id="NF000355">
    <property type="entry name" value="ribo_prot_ABC_F"/>
    <property type="match status" value="1"/>
</dbReference>
<accession>A0A2R5HEX2</accession>
<organism evidence="5 6">
    <name type="scientific">Lactococcus termiticola</name>
    <dbReference type="NCBI Taxonomy" id="2169526"/>
    <lineage>
        <taxon>Bacteria</taxon>
        <taxon>Bacillati</taxon>
        <taxon>Bacillota</taxon>
        <taxon>Bacilli</taxon>
        <taxon>Lactobacillales</taxon>
        <taxon>Streptococcaceae</taxon>
        <taxon>Lactococcus</taxon>
    </lineage>
</organism>
<dbReference type="CDD" id="cd03221">
    <property type="entry name" value="ABCF_EF-3"/>
    <property type="match status" value="2"/>
</dbReference>
<dbReference type="PANTHER" id="PTHR42855:SF2">
    <property type="entry name" value="DRUG RESISTANCE ABC TRANSPORTER,ATP-BINDING PROTEIN"/>
    <property type="match status" value="1"/>
</dbReference>
<evidence type="ECO:0000256" key="2">
    <source>
        <dbReference type="ARBA" id="ARBA00022840"/>
    </source>
</evidence>
<dbReference type="Proteomes" id="UP000245021">
    <property type="component" value="Unassembled WGS sequence"/>
</dbReference>
<dbReference type="GO" id="GO:0016887">
    <property type="term" value="F:ATP hydrolysis activity"/>
    <property type="evidence" value="ECO:0007669"/>
    <property type="project" value="InterPro"/>
</dbReference>
<dbReference type="InterPro" id="IPR003593">
    <property type="entry name" value="AAA+_ATPase"/>
</dbReference>
<dbReference type="PANTHER" id="PTHR42855">
    <property type="entry name" value="ABC TRANSPORTER ATP-BINDING SUBUNIT"/>
    <property type="match status" value="1"/>
</dbReference>
<feature type="domain" description="ABC transporter" evidence="4">
    <location>
        <begin position="292"/>
        <end position="481"/>
    </location>
</feature>
<reference evidence="5 6" key="1">
    <citation type="journal article" date="2018" name="Genome Announc.">
        <title>Draft Genome Sequence of Lactococcus sp. Strain NtB2 (JCM 32569), Isolated from the Gut of the Higher Termite Nasutitermes takasagoensis.</title>
        <authorList>
            <person name="Noda S."/>
            <person name="Aihara C."/>
            <person name="Yuki M."/>
            <person name="Ohkuma M."/>
        </authorList>
    </citation>
    <scope>NUCLEOTIDE SEQUENCE [LARGE SCALE GENOMIC DNA]</scope>
    <source>
        <strain evidence="5 6">NtB2</strain>
    </source>
</reference>
<dbReference type="RefSeq" id="WP_109245597.1">
    <property type="nucleotide sequence ID" value="NZ_BFFO01000004.1"/>
</dbReference>
<evidence type="ECO:0000259" key="4">
    <source>
        <dbReference type="PROSITE" id="PS50893"/>
    </source>
</evidence>
<dbReference type="InterPro" id="IPR003439">
    <property type="entry name" value="ABC_transporter-like_ATP-bd"/>
</dbReference>
<protein>
    <submittedName>
        <fullName evidence="5">ATPase component of ABC transporter with duplicated ATPase domains</fullName>
    </submittedName>
</protein>
<dbReference type="OrthoDB" id="9762369at2"/>
<dbReference type="SMART" id="SM00382">
    <property type="entry name" value="AAA"/>
    <property type="match status" value="2"/>
</dbReference>
<dbReference type="PROSITE" id="PS50893">
    <property type="entry name" value="ABC_TRANSPORTER_2"/>
    <property type="match status" value="2"/>
</dbReference>
<evidence type="ECO:0000256" key="1">
    <source>
        <dbReference type="ARBA" id="ARBA00022741"/>
    </source>
</evidence>
<keyword evidence="1" id="KW-0547">Nucleotide-binding</keyword>
<dbReference type="AlphaFoldDB" id="A0A2R5HEX2"/>
<feature type="coiled-coil region" evidence="3">
    <location>
        <begin position="248"/>
        <end position="279"/>
    </location>
</feature>
<comment type="caution">
    <text evidence="5">The sequence shown here is derived from an EMBL/GenBank/DDBJ whole genome shotgun (WGS) entry which is preliminary data.</text>
</comment>
<dbReference type="InterPro" id="IPR017871">
    <property type="entry name" value="ABC_transporter-like_CS"/>
</dbReference>
<evidence type="ECO:0000313" key="5">
    <source>
        <dbReference type="EMBL" id="GBG96617.1"/>
    </source>
</evidence>
<gene>
    <name evidence="5" type="primary">uup_1</name>
    <name evidence="5" type="ORF">NtB2_00741</name>
</gene>
<proteinExistence type="predicted"/>
<dbReference type="InterPro" id="IPR051309">
    <property type="entry name" value="ABCF_ATPase"/>
</dbReference>
<dbReference type="GO" id="GO:0005524">
    <property type="term" value="F:ATP binding"/>
    <property type="evidence" value="ECO:0007669"/>
    <property type="project" value="UniProtKB-KW"/>
</dbReference>
<dbReference type="EMBL" id="BFFO01000004">
    <property type="protein sequence ID" value="GBG96617.1"/>
    <property type="molecule type" value="Genomic_DNA"/>
</dbReference>
<keyword evidence="3" id="KW-0175">Coiled coil</keyword>
<dbReference type="PROSITE" id="PS00211">
    <property type="entry name" value="ABC_TRANSPORTER_1"/>
    <property type="match status" value="1"/>
</dbReference>
<dbReference type="InterPro" id="IPR027417">
    <property type="entry name" value="P-loop_NTPase"/>
</dbReference>
<evidence type="ECO:0000256" key="3">
    <source>
        <dbReference type="SAM" id="Coils"/>
    </source>
</evidence>
<sequence length="482" mass="55294">MSNIHISSLNLSYGSKVIFDNAELNIDLSWQLGLVGRNGRGKTSLLKLLAERIPVSQYFPQTIPNPSQLTFYLLQDLIAVEQWQIERELNLLKVDLDCLWRPFESLSGGEKTKCLLALLFLDEGGFSLIDEPTNHLDQASREDLLYYLNQKKSGFIIVSHDRDFLNRATDHTLAIERQDIRLYQGNYATYEAEKALTDQQEASENQKHEREIARLKLTARSKADWSGKREKSKNKGEFSDNGFESARAARMMKKSKQLERRLQQEITEKEGLLKNIEKINPLTMNTKKSKSPVLLSLEEVILSYDQPLFEPVSLDLKAGDILSIEGPNGSGKTSLLKAILSDFDASLSGEIKKAHQLKISYLSQNQSYRGQLRDLAEYYHLDLELFYNNLRKLGLERKSFEQAIESMSQGEQKRVALAKSLTESAELYLWDEPLNYLDVFNQDQLIDLIHQHRPSMILIEHDRRFLEAVRAETIQLAPTQSR</sequence>